<dbReference type="InterPro" id="IPR050416">
    <property type="entry name" value="FAD-linked_Oxidoreductase"/>
</dbReference>
<dbReference type="InterPro" id="IPR006093">
    <property type="entry name" value="Oxy_OxRdtase_FAD_BS"/>
</dbReference>
<dbReference type="InterPro" id="IPR016169">
    <property type="entry name" value="FAD-bd_PCMH_sub2"/>
</dbReference>
<evidence type="ECO:0000313" key="8">
    <source>
        <dbReference type="EMBL" id="MBB4661366.1"/>
    </source>
</evidence>
<dbReference type="GO" id="GO:0016491">
    <property type="term" value="F:oxidoreductase activity"/>
    <property type="evidence" value="ECO:0007669"/>
    <property type="project" value="UniProtKB-KW"/>
</dbReference>
<reference evidence="8 9" key="1">
    <citation type="submission" date="2020-08" db="EMBL/GenBank/DDBJ databases">
        <title>Genomic Encyclopedia of Archaeal and Bacterial Type Strains, Phase II (KMG-II): from individual species to whole genera.</title>
        <authorList>
            <person name="Goeker M."/>
        </authorList>
    </citation>
    <scope>NUCLEOTIDE SEQUENCE [LARGE SCALE GENOMIC DNA]</scope>
    <source>
        <strain evidence="8 9">DSM 23288</strain>
    </source>
</reference>
<protein>
    <submittedName>
        <fullName evidence="8">FAD/FMN-containing dehydrogenase</fullName>
    </submittedName>
</protein>
<feature type="compositionally biased region" description="Low complexity" evidence="6">
    <location>
        <begin position="265"/>
        <end position="284"/>
    </location>
</feature>
<keyword evidence="5" id="KW-0560">Oxidoreductase</keyword>
<name>A0A840I925_9ACTN</name>
<feature type="region of interest" description="Disordered" evidence="6">
    <location>
        <begin position="255"/>
        <end position="284"/>
    </location>
</feature>
<dbReference type="Gene3D" id="3.30.43.10">
    <property type="entry name" value="Uridine Diphospho-n-acetylenolpyruvylglucosamine Reductase, domain 2"/>
    <property type="match status" value="1"/>
</dbReference>
<evidence type="ECO:0000256" key="3">
    <source>
        <dbReference type="ARBA" id="ARBA00022630"/>
    </source>
</evidence>
<dbReference type="InterPro" id="IPR016167">
    <property type="entry name" value="FAD-bd_PCMH_sub1"/>
</dbReference>
<dbReference type="AlphaFoldDB" id="A0A840I925"/>
<dbReference type="PROSITE" id="PS00862">
    <property type="entry name" value="OX2_COVAL_FAD"/>
    <property type="match status" value="1"/>
</dbReference>
<comment type="cofactor">
    <cofactor evidence="1">
        <name>FAD</name>
        <dbReference type="ChEBI" id="CHEBI:57692"/>
    </cofactor>
</comment>
<comment type="similarity">
    <text evidence="2">Belongs to the oxygen-dependent FAD-linked oxidoreductase family.</text>
</comment>
<dbReference type="PANTHER" id="PTHR42973:SF39">
    <property type="entry name" value="FAD-BINDING PCMH-TYPE DOMAIN-CONTAINING PROTEIN"/>
    <property type="match status" value="1"/>
</dbReference>
<dbReference type="PROSITE" id="PS51387">
    <property type="entry name" value="FAD_PCMH"/>
    <property type="match status" value="1"/>
</dbReference>
<proteinExistence type="inferred from homology"/>
<feature type="domain" description="FAD-binding PCMH-type" evidence="7">
    <location>
        <begin position="37"/>
        <end position="207"/>
    </location>
</feature>
<dbReference type="EMBL" id="JACHNU010000001">
    <property type="protein sequence ID" value="MBB4661366.1"/>
    <property type="molecule type" value="Genomic_DNA"/>
</dbReference>
<gene>
    <name evidence="8" type="ORF">BDZ31_000939</name>
</gene>
<evidence type="ECO:0000256" key="2">
    <source>
        <dbReference type="ARBA" id="ARBA00005466"/>
    </source>
</evidence>
<dbReference type="InterPro" id="IPR006094">
    <property type="entry name" value="Oxid_FAD_bind_N"/>
</dbReference>
<evidence type="ECO:0000256" key="5">
    <source>
        <dbReference type="ARBA" id="ARBA00023002"/>
    </source>
</evidence>
<evidence type="ECO:0000313" key="9">
    <source>
        <dbReference type="Proteomes" id="UP000585272"/>
    </source>
</evidence>
<comment type="caution">
    <text evidence="8">The sequence shown here is derived from an EMBL/GenBank/DDBJ whole genome shotgun (WGS) entry which is preliminary data.</text>
</comment>
<dbReference type="Gene3D" id="3.40.462.20">
    <property type="match status" value="1"/>
</dbReference>
<dbReference type="PANTHER" id="PTHR42973">
    <property type="entry name" value="BINDING OXIDOREDUCTASE, PUTATIVE (AFU_ORTHOLOGUE AFUA_1G17690)-RELATED"/>
    <property type="match status" value="1"/>
</dbReference>
<evidence type="ECO:0000256" key="6">
    <source>
        <dbReference type="SAM" id="MobiDB-lite"/>
    </source>
</evidence>
<evidence type="ECO:0000256" key="1">
    <source>
        <dbReference type="ARBA" id="ARBA00001974"/>
    </source>
</evidence>
<keyword evidence="3" id="KW-0285">Flavoprotein</keyword>
<dbReference type="GO" id="GO:0071949">
    <property type="term" value="F:FAD binding"/>
    <property type="evidence" value="ECO:0007669"/>
    <property type="project" value="InterPro"/>
</dbReference>
<accession>A0A840I925</accession>
<dbReference type="RefSeq" id="WP_183339468.1">
    <property type="nucleotide sequence ID" value="NZ_JACHNU010000001.1"/>
</dbReference>
<dbReference type="SUPFAM" id="SSF56176">
    <property type="entry name" value="FAD-binding/transporter-associated domain-like"/>
    <property type="match status" value="1"/>
</dbReference>
<dbReference type="InterPro" id="IPR016166">
    <property type="entry name" value="FAD-bd_PCMH"/>
</dbReference>
<dbReference type="Gene3D" id="3.30.465.10">
    <property type="match status" value="1"/>
</dbReference>
<keyword evidence="9" id="KW-1185">Reference proteome</keyword>
<dbReference type="Proteomes" id="UP000585272">
    <property type="component" value="Unassembled WGS sequence"/>
</dbReference>
<sequence>MAALGDDLPLDGAPVLRRGEPGYEPARRASLWARNLPARRPDLIVQARTVDDVVAVVRHAAAAGAPVAIKGSGHNYAGTFLRDGGVMLDVSALDGAALDGETAHVGPGIASATLARFLAERGRAFPTGHHATVGIGGFLLGGGMGFNGRSWGEYACFGVEAVDVVCADGELRTIDAERDPDLFWAARGAGAGFPAVAVGFRLATRPLPRGMHAAGWTYPLGAARAVAEWLQRDADAGRPDLERFAAFEGDVDGAGDARRVGEGAPGTSLAPAAGAAGPTAARGLQSRPPLCRVRAIAFHDDPDEARAALRDLAAAAPPGALEQVGPLPIDFPRLYARGGITGERLRVVSDTIWSDDPVGAAAALAERVAAAPDRRSFGMVDFRTAPELPHDAAASVAARGFLSWAAKWDDPAADDRNGDWADATTAAMEPFRAGCYLNETDVLRHPERAPHCFSAEAWERLRAVRERYDPAGRFPPPW</sequence>
<evidence type="ECO:0000256" key="4">
    <source>
        <dbReference type="ARBA" id="ARBA00022827"/>
    </source>
</evidence>
<dbReference type="Pfam" id="PF01565">
    <property type="entry name" value="FAD_binding_4"/>
    <property type="match status" value="1"/>
</dbReference>
<evidence type="ECO:0000259" key="7">
    <source>
        <dbReference type="PROSITE" id="PS51387"/>
    </source>
</evidence>
<keyword evidence="4" id="KW-0274">FAD</keyword>
<dbReference type="InterPro" id="IPR036318">
    <property type="entry name" value="FAD-bd_PCMH-like_sf"/>
</dbReference>
<organism evidence="8 9">
    <name type="scientific">Conexibacter arvalis</name>
    <dbReference type="NCBI Taxonomy" id="912552"/>
    <lineage>
        <taxon>Bacteria</taxon>
        <taxon>Bacillati</taxon>
        <taxon>Actinomycetota</taxon>
        <taxon>Thermoleophilia</taxon>
        <taxon>Solirubrobacterales</taxon>
        <taxon>Conexibacteraceae</taxon>
        <taxon>Conexibacter</taxon>
    </lineage>
</organism>